<dbReference type="Gene3D" id="1.20.120.160">
    <property type="entry name" value="HPT domain"/>
    <property type="match status" value="1"/>
</dbReference>
<dbReference type="Pfam" id="PF01627">
    <property type="entry name" value="Hpt"/>
    <property type="match status" value="1"/>
</dbReference>
<dbReference type="SUPFAM" id="SSF47226">
    <property type="entry name" value="Histidine-containing phosphotransfer domain, HPT domain"/>
    <property type="match status" value="1"/>
</dbReference>
<evidence type="ECO:0000313" key="4">
    <source>
        <dbReference type="Proteomes" id="UP000008550"/>
    </source>
</evidence>
<evidence type="ECO:0000313" key="3">
    <source>
        <dbReference type="EMBL" id="ABZ83172.1"/>
    </source>
</evidence>
<proteinExistence type="predicted"/>
<dbReference type="STRING" id="498761.HM1_0558"/>
<organism evidence="3 4">
    <name type="scientific">Heliobacterium modesticaldum (strain ATCC 51547 / Ice1)</name>
    <dbReference type="NCBI Taxonomy" id="498761"/>
    <lineage>
        <taxon>Bacteria</taxon>
        <taxon>Bacillati</taxon>
        <taxon>Bacillota</taxon>
        <taxon>Clostridia</taxon>
        <taxon>Eubacteriales</taxon>
        <taxon>Heliobacteriaceae</taxon>
        <taxon>Heliomicrobium</taxon>
    </lineage>
</organism>
<dbReference type="InterPro" id="IPR008207">
    <property type="entry name" value="Sig_transdc_His_kin_Hpt_dom"/>
</dbReference>
<dbReference type="EMBL" id="CP000930">
    <property type="protein sequence ID" value="ABZ83172.1"/>
    <property type="molecule type" value="Genomic_DNA"/>
</dbReference>
<feature type="domain" description="HPt" evidence="2">
    <location>
        <begin position="29"/>
        <end position="122"/>
    </location>
</feature>
<dbReference type="HOGENOM" id="CLU_157042_1_0_9"/>
<name>B0TG15_HELMI</name>
<dbReference type="eggNOG" id="COG2198">
    <property type="taxonomic scope" value="Bacteria"/>
</dbReference>
<dbReference type="CDD" id="cd00088">
    <property type="entry name" value="HPT"/>
    <property type="match status" value="1"/>
</dbReference>
<feature type="modified residue" description="Phosphohistidine" evidence="1">
    <location>
        <position position="68"/>
    </location>
</feature>
<sequence length="132" mass="14648">MSLERLCDEEVIDRKAVISLLKDVDPKESRELFVRLVEIYLKETPKRIKALAEAFATGSSAEARQSAHSLKSSSAMLGIYKVAELSRQIEQYAKDGALAEAYAIQAALERECDRACACLRLIRDSGFPTVNP</sequence>
<accession>B0TG15</accession>
<reference evidence="3 4" key="1">
    <citation type="journal article" date="2008" name="J. Bacteriol.">
        <title>The genome of Heliobacterium modesticaldum, a phototrophic representative of the Firmicutes containing the simplest photosynthetic apparatus.</title>
        <authorList>
            <person name="Sattley W.M."/>
            <person name="Madigan M.T."/>
            <person name="Swingley W.D."/>
            <person name="Cheung P.C."/>
            <person name="Clocksin K.M."/>
            <person name="Conrad A.L."/>
            <person name="Dejesa L.C."/>
            <person name="Honchak B.M."/>
            <person name="Jung D.O."/>
            <person name="Karbach L.E."/>
            <person name="Kurdoglu A."/>
            <person name="Lahiri S."/>
            <person name="Mastrian S.D."/>
            <person name="Page L.E."/>
            <person name="Taylor H.L."/>
            <person name="Wang Z.T."/>
            <person name="Raymond J."/>
            <person name="Chen M."/>
            <person name="Blankenship R.E."/>
            <person name="Touchman J.W."/>
        </authorList>
    </citation>
    <scope>NUCLEOTIDE SEQUENCE [LARGE SCALE GENOMIC DNA]</scope>
    <source>
        <strain evidence="4">ATCC 51547 / Ice1</strain>
    </source>
</reference>
<dbReference type="AlphaFoldDB" id="B0TG15"/>
<dbReference type="RefSeq" id="WP_012281386.1">
    <property type="nucleotide sequence ID" value="NC_010337.2"/>
</dbReference>
<evidence type="ECO:0000259" key="2">
    <source>
        <dbReference type="PROSITE" id="PS50894"/>
    </source>
</evidence>
<gene>
    <name evidence="3" type="ORF">HM1_0558</name>
</gene>
<keyword evidence="1" id="KW-0597">Phosphoprotein</keyword>
<dbReference type="InterPro" id="IPR036641">
    <property type="entry name" value="HPT_dom_sf"/>
</dbReference>
<keyword evidence="4" id="KW-1185">Reference proteome</keyword>
<dbReference type="PROSITE" id="PS50894">
    <property type="entry name" value="HPT"/>
    <property type="match status" value="1"/>
</dbReference>
<protein>
    <recommendedName>
        <fullName evidence="2">HPt domain-containing protein</fullName>
    </recommendedName>
</protein>
<evidence type="ECO:0000256" key="1">
    <source>
        <dbReference type="PROSITE-ProRule" id="PRU00110"/>
    </source>
</evidence>
<dbReference type="Proteomes" id="UP000008550">
    <property type="component" value="Chromosome"/>
</dbReference>
<dbReference type="GO" id="GO:0000160">
    <property type="term" value="P:phosphorelay signal transduction system"/>
    <property type="evidence" value="ECO:0007669"/>
    <property type="project" value="InterPro"/>
</dbReference>
<dbReference type="KEGG" id="hmo:HM1_0558"/>